<keyword evidence="6" id="KW-0282">Flagellum</keyword>
<dbReference type="GO" id="GO:0005576">
    <property type="term" value="C:extracellular region"/>
    <property type="evidence" value="ECO:0007669"/>
    <property type="project" value="UniProtKB-SubCell"/>
</dbReference>
<dbReference type="Pfam" id="PF00700">
    <property type="entry name" value="Flagellin_C"/>
    <property type="match status" value="1"/>
</dbReference>
<evidence type="ECO:0000313" key="7">
    <source>
        <dbReference type="Proteomes" id="UP000736856"/>
    </source>
</evidence>
<accession>A0A937APE0</accession>
<dbReference type="Proteomes" id="UP000736856">
    <property type="component" value="Unassembled WGS sequence"/>
</dbReference>
<organism evidence="6 7">
    <name type="scientific">Candidatus Liberibacter ctenarytainae</name>
    <dbReference type="NCBI Taxonomy" id="2020335"/>
    <lineage>
        <taxon>Bacteria</taxon>
        <taxon>Pseudomonadati</taxon>
        <taxon>Pseudomonadota</taxon>
        <taxon>Alphaproteobacteria</taxon>
        <taxon>Hyphomicrobiales</taxon>
        <taxon>Rhizobiaceae</taxon>
        <taxon>Liberibacter</taxon>
    </lineage>
</organism>
<gene>
    <name evidence="6" type="ORF">EU981_00160</name>
</gene>
<feature type="domain" description="Flagellin N-terminal" evidence="4">
    <location>
        <begin position="4"/>
        <end position="136"/>
    </location>
</feature>
<dbReference type="AlphaFoldDB" id="A0A937APE0"/>
<dbReference type="PANTHER" id="PTHR42792:SF2">
    <property type="entry name" value="FLAGELLIN"/>
    <property type="match status" value="1"/>
</dbReference>
<comment type="function">
    <text evidence="3">Flagellin is the subunit protein which polymerizes to form the filaments of bacterial flagella.</text>
</comment>
<evidence type="ECO:0000313" key="6">
    <source>
        <dbReference type="EMBL" id="MBL0848511.1"/>
    </source>
</evidence>
<evidence type="ECO:0000259" key="5">
    <source>
        <dbReference type="Pfam" id="PF00700"/>
    </source>
</evidence>
<evidence type="ECO:0000256" key="2">
    <source>
        <dbReference type="ARBA" id="ARBA00023143"/>
    </source>
</evidence>
<evidence type="ECO:0000259" key="4">
    <source>
        <dbReference type="Pfam" id="PF00669"/>
    </source>
</evidence>
<sequence length="426" mass="45810">MTSILTNIAAMSAAQKLRDVNAGLEITQDRVSSGLRVADSSHNAAYWSIAKTMKSDHNALSAVSDAIGLGSAKVDIAKAGMGKAIEVMSNIKSKLVAALEPGTDADSIQEEISQLQQQLRGIAEGASFNGENWLQANIGSPSGFVMKSVISSFIREHTGEVRVTNIEYKLDSNSVLFDTSQKSGKSYGILDKELIVKPKTPQLSTVAVSYVDAKGNKVSRSHSVATADGAWLKGMKATFDQENGLATLVDNTTIYLRVGEDRWVRATEDRRPFDGTGDLPKALGQKENKSYYMDTTATTVDATAIADEVNVGYSVTSFNITHHANGDMYNETASIQKILSFIDKQVKSVISAAGKLGSISSRISIQEDFVQFMRDAIERGIGRLVDADMAAESSKLSALQTQQQLAIQALSIVNHSQQGTLSLFRG</sequence>
<keyword evidence="2 3" id="KW-0975">Bacterial flagellum</keyword>
<comment type="caution">
    <text evidence="6">The sequence shown here is derived from an EMBL/GenBank/DDBJ whole genome shotgun (WGS) entry which is preliminary data.</text>
</comment>
<dbReference type="PANTHER" id="PTHR42792">
    <property type="entry name" value="FLAGELLIN"/>
    <property type="match status" value="1"/>
</dbReference>
<name>A0A937APE0_9HYPH</name>
<dbReference type="GO" id="GO:0009288">
    <property type="term" value="C:bacterial-type flagellum"/>
    <property type="evidence" value="ECO:0007669"/>
    <property type="project" value="UniProtKB-SubCell"/>
</dbReference>
<proteinExistence type="inferred from homology"/>
<evidence type="ECO:0000256" key="1">
    <source>
        <dbReference type="ARBA" id="ARBA00005709"/>
    </source>
</evidence>
<dbReference type="SUPFAM" id="SSF64518">
    <property type="entry name" value="Phase 1 flagellin"/>
    <property type="match status" value="1"/>
</dbReference>
<dbReference type="InterPro" id="IPR001029">
    <property type="entry name" value="Flagellin_N"/>
</dbReference>
<dbReference type="Pfam" id="PF00669">
    <property type="entry name" value="Flagellin_N"/>
    <property type="match status" value="1"/>
</dbReference>
<reference evidence="6" key="1">
    <citation type="submission" date="2019-02" db="EMBL/GenBank/DDBJ databases">
        <title>A novel Candidatus Liberibacter species associated with the New Zealand native fuchsia psyllid, Ctenarytaina fuchsiae.</title>
        <authorList>
            <person name="Thompson S.M."/>
            <person name="Jorgensen N."/>
            <person name="David C."/>
            <person name="Bulman S.R."/>
            <person name="Smith G.R."/>
        </authorList>
    </citation>
    <scope>NUCLEOTIDE SEQUENCE</scope>
    <source>
        <strain evidence="6">Oxford</strain>
    </source>
</reference>
<comment type="similarity">
    <text evidence="1 3">Belongs to the bacterial flagellin family.</text>
</comment>
<keyword evidence="6" id="KW-0966">Cell projection</keyword>
<comment type="subcellular location">
    <subcellularLocation>
        <location evidence="3">Secreted</location>
    </subcellularLocation>
    <subcellularLocation>
        <location evidence="3">Bacterial flagellum</location>
    </subcellularLocation>
</comment>
<dbReference type="InterPro" id="IPR046358">
    <property type="entry name" value="Flagellin_C"/>
</dbReference>
<keyword evidence="6" id="KW-0969">Cilium</keyword>
<dbReference type="GO" id="GO:0005198">
    <property type="term" value="F:structural molecule activity"/>
    <property type="evidence" value="ECO:0007669"/>
    <property type="project" value="UniProtKB-UniRule"/>
</dbReference>
<dbReference type="Gene3D" id="1.20.1330.10">
    <property type="entry name" value="f41 fragment of flagellin, N-terminal domain"/>
    <property type="match status" value="1"/>
</dbReference>
<dbReference type="EMBL" id="SEOL01000001">
    <property type="protein sequence ID" value="MBL0848511.1"/>
    <property type="molecule type" value="Genomic_DNA"/>
</dbReference>
<protein>
    <recommendedName>
        <fullName evidence="3">Flagellin</fullName>
    </recommendedName>
</protein>
<feature type="domain" description="Flagellin C-terminal" evidence="5">
    <location>
        <begin position="340"/>
        <end position="424"/>
    </location>
</feature>
<keyword evidence="3" id="KW-0964">Secreted</keyword>
<evidence type="ECO:0000256" key="3">
    <source>
        <dbReference type="RuleBase" id="RU362073"/>
    </source>
</evidence>
<dbReference type="InterPro" id="IPR001492">
    <property type="entry name" value="Flagellin"/>
</dbReference>